<reference evidence="1 2" key="1">
    <citation type="submission" date="2024-10" db="EMBL/GenBank/DDBJ databases">
        <title>The Natural Products Discovery Center: Release of the First 8490 Sequenced Strains for Exploring Actinobacteria Biosynthetic Diversity.</title>
        <authorList>
            <person name="Kalkreuter E."/>
            <person name="Kautsar S.A."/>
            <person name="Yang D."/>
            <person name="Bader C.D."/>
            <person name="Teijaro C.N."/>
            <person name="Fluegel L."/>
            <person name="Davis C.M."/>
            <person name="Simpson J.R."/>
            <person name="Lauterbach L."/>
            <person name="Steele A.D."/>
            <person name="Gui C."/>
            <person name="Meng S."/>
            <person name="Li G."/>
            <person name="Viehrig K."/>
            <person name="Ye F."/>
            <person name="Su P."/>
            <person name="Kiefer A.F."/>
            <person name="Nichols A."/>
            <person name="Cepeda A.J."/>
            <person name="Yan W."/>
            <person name="Fan B."/>
            <person name="Jiang Y."/>
            <person name="Adhikari A."/>
            <person name="Zheng C.-J."/>
            <person name="Schuster L."/>
            <person name="Cowan T.M."/>
            <person name="Smanski M.J."/>
            <person name="Chevrette M.G."/>
            <person name="De Carvalho L.P.S."/>
            <person name="Shen B."/>
        </authorList>
    </citation>
    <scope>NUCLEOTIDE SEQUENCE [LARGE SCALE GENOMIC DNA]</scope>
    <source>
        <strain evidence="1 2">NPDC000087</strain>
    </source>
</reference>
<gene>
    <name evidence="1" type="ORF">ACFY35_44385</name>
</gene>
<protein>
    <submittedName>
        <fullName evidence="1">Uncharacterized protein</fullName>
    </submittedName>
</protein>
<organism evidence="1 2">
    <name type="scientific">Paractinoplanes globisporus</name>
    <dbReference type="NCBI Taxonomy" id="113565"/>
    <lineage>
        <taxon>Bacteria</taxon>
        <taxon>Bacillati</taxon>
        <taxon>Actinomycetota</taxon>
        <taxon>Actinomycetes</taxon>
        <taxon>Micromonosporales</taxon>
        <taxon>Micromonosporaceae</taxon>
        <taxon>Paractinoplanes</taxon>
    </lineage>
</organism>
<proteinExistence type="predicted"/>
<evidence type="ECO:0000313" key="1">
    <source>
        <dbReference type="EMBL" id="MFF5296520.1"/>
    </source>
</evidence>
<accession>A0ABW6WVA9</accession>
<sequence>MGASGWDYYMPYQEDRYLAFVTLRQLVFEAGEFVWAVSGKNASDDPGRPTTEDELWSEEVVRLKGTHSILDMYKVLDDGEEPTYGYLPYAYETFEEYMALVKEHGNPEYGVVIPVGEAEAYAAAGDTKLTRDHVELLIPLAKFPGFGRFAVLHDDQGAPAELYFWGFSGD</sequence>
<dbReference type="Proteomes" id="UP001602245">
    <property type="component" value="Unassembled WGS sequence"/>
</dbReference>
<dbReference type="EMBL" id="JBIAZU010000008">
    <property type="protein sequence ID" value="MFF5296520.1"/>
    <property type="molecule type" value="Genomic_DNA"/>
</dbReference>
<dbReference type="RefSeq" id="WP_026206856.1">
    <property type="nucleotide sequence ID" value="NZ_JBIAZU010000008.1"/>
</dbReference>
<name>A0ABW6WVA9_9ACTN</name>
<evidence type="ECO:0000313" key="2">
    <source>
        <dbReference type="Proteomes" id="UP001602245"/>
    </source>
</evidence>
<comment type="caution">
    <text evidence="1">The sequence shown here is derived from an EMBL/GenBank/DDBJ whole genome shotgun (WGS) entry which is preliminary data.</text>
</comment>
<keyword evidence="2" id="KW-1185">Reference proteome</keyword>